<dbReference type="InterPro" id="IPR024156">
    <property type="entry name" value="Small_GTPase_ARF"/>
</dbReference>
<dbReference type="InterPro" id="IPR027417">
    <property type="entry name" value="P-loop_NTPase"/>
</dbReference>
<dbReference type="Gene3D" id="3.40.50.300">
    <property type="entry name" value="P-loop containing nucleotide triphosphate hydrolases"/>
    <property type="match status" value="1"/>
</dbReference>
<feature type="binding site" evidence="6">
    <location>
        <position position="70"/>
    </location>
    <ligand>
        <name>GTP</name>
        <dbReference type="ChEBI" id="CHEBI:37565"/>
    </ligand>
</feature>
<feature type="region of interest" description="Disordered" evidence="9">
    <location>
        <begin position="177"/>
        <end position="203"/>
    </location>
</feature>
<dbReference type="FunFam" id="3.40.50.300:FF:000728">
    <property type="entry name" value="ADP-ribosylation factor-like protein 5"/>
    <property type="match status" value="1"/>
</dbReference>
<dbReference type="EMBL" id="JALJOS010000016">
    <property type="protein sequence ID" value="KAK9828177.1"/>
    <property type="molecule type" value="Genomic_DNA"/>
</dbReference>
<evidence type="ECO:0000313" key="10">
    <source>
        <dbReference type="EMBL" id="KAK9828177.1"/>
    </source>
</evidence>
<keyword evidence="11" id="KW-1185">Reference proteome</keyword>
<evidence type="ECO:0000256" key="2">
    <source>
        <dbReference type="ARBA" id="ARBA00022707"/>
    </source>
</evidence>
<dbReference type="AlphaFoldDB" id="A0AAW1R3A4"/>
<dbReference type="GO" id="GO:0003924">
    <property type="term" value="F:GTPase activity"/>
    <property type="evidence" value="ECO:0007669"/>
    <property type="project" value="InterPro"/>
</dbReference>
<keyword evidence="5 6" id="KW-0342">GTP-binding</keyword>
<feature type="binding site" evidence="7">
    <location>
        <position position="31"/>
    </location>
    <ligand>
        <name>Mg(2+)</name>
        <dbReference type="ChEBI" id="CHEBI:18420"/>
    </ligand>
</feature>
<dbReference type="SMART" id="SM00177">
    <property type="entry name" value="ARF"/>
    <property type="match status" value="1"/>
</dbReference>
<reference evidence="10 11" key="1">
    <citation type="journal article" date="2024" name="Nat. Commun.">
        <title>Phylogenomics reveals the evolutionary origins of lichenization in chlorophyte algae.</title>
        <authorList>
            <person name="Puginier C."/>
            <person name="Libourel C."/>
            <person name="Otte J."/>
            <person name="Skaloud P."/>
            <person name="Haon M."/>
            <person name="Grisel S."/>
            <person name="Petersen M."/>
            <person name="Berrin J.G."/>
            <person name="Delaux P.M."/>
            <person name="Dal Grande F."/>
            <person name="Keller J."/>
        </authorList>
    </citation>
    <scope>NUCLEOTIDE SEQUENCE [LARGE SCALE GENOMIC DNA]</scope>
    <source>
        <strain evidence="10 11">SAG 2145</strain>
    </source>
</reference>
<sequence length="203" mass="22355">MGQLFSVFWNLWFPNKEYKIVMVGLDNAGKTTTLYRLHLGQAVSTNPTLGSNVEQVTYKNLKFEVWDLGGQANMRPSWVQYYKHTDAIIMVIDSTDRARISVVKNELASLLSHDHLKGAAILVMANKQDLKDAMPPAELSEALALPAIRSHDWHIQSSCALSGQGLSDGLEWISQHVRGGPASSTTPAQKITSPQTITQQPAS</sequence>
<gene>
    <name evidence="10" type="ORF">WJX74_002064</name>
</gene>
<dbReference type="GO" id="GO:0016192">
    <property type="term" value="P:vesicle-mediated transport"/>
    <property type="evidence" value="ECO:0007669"/>
    <property type="project" value="UniProtKB-KW"/>
</dbReference>
<dbReference type="InterPro" id="IPR005225">
    <property type="entry name" value="Small_GTP-bd"/>
</dbReference>
<dbReference type="GO" id="GO:0005525">
    <property type="term" value="F:GTP binding"/>
    <property type="evidence" value="ECO:0007669"/>
    <property type="project" value="UniProtKB-KW"/>
</dbReference>
<keyword evidence="7" id="KW-0479">Metal-binding</keyword>
<evidence type="ECO:0000256" key="3">
    <source>
        <dbReference type="ARBA" id="ARBA00022741"/>
    </source>
</evidence>
<dbReference type="InterPro" id="IPR006689">
    <property type="entry name" value="Small_GTPase_ARF/SAR"/>
</dbReference>
<keyword evidence="7" id="KW-0460">Magnesium</keyword>
<dbReference type="NCBIfam" id="TIGR00231">
    <property type="entry name" value="small_GTP"/>
    <property type="match status" value="1"/>
</dbReference>
<evidence type="ECO:0000256" key="1">
    <source>
        <dbReference type="ARBA" id="ARBA00010290"/>
    </source>
</evidence>
<keyword evidence="2" id="KW-0449">Lipoprotein</keyword>
<evidence type="ECO:0000256" key="8">
    <source>
        <dbReference type="RuleBase" id="RU003925"/>
    </source>
</evidence>
<comment type="similarity">
    <text evidence="1 8">Belongs to the small GTPase superfamily. Arf family.</text>
</comment>
<dbReference type="Pfam" id="PF00025">
    <property type="entry name" value="Arf"/>
    <property type="match status" value="1"/>
</dbReference>
<dbReference type="PRINTS" id="PR00328">
    <property type="entry name" value="SAR1GTPBP"/>
</dbReference>
<comment type="caution">
    <text evidence="10">The sequence shown here is derived from an EMBL/GenBank/DDBJ whole genome shotgun (WGS) entry which is preliminary data.</text>
</comment>
<feature type="compositionally biased region" description="Polar residues" evidence="9">
    <location>
        <begin position="182"/>
        <end position="203"/>
    </location>
</feature>
<organism evidence="10 11">
    <name type="scientific">Apatococcus lobatus</name>
    <dbReference type="NCBI Taxonomy" id="904363"/>
    <lineage>
        <taxon>Eukaryota</taxon>
        <taxon>Viridiplantae</taxon>
        <taxon>Chlorophyta</taxon>
        <taxon>core chlorophytes</taxon>
        <taxon>Trebouxiophyceae</taxon>
        <taxon>Chlorellales</taxon>
        <taxon>Chlorellaceae</taxon>
        <taxon>Apatococcus</taxon>
    </lineage>
</organism>
<dbReference type="Proteomes" id="UP001438707">
    <property type="component" value="Unassembled WGS sequence"/>
</dbReference>
<evidence type="ECO:0000256" key="5">
    <source>
        <dbReference type="ARBA" id="ARBA00023134"/>
    </source>
</evidence>
<keyword evidence="2" id="KW-0519">Myristate</keyword>
<dbReference type="GO" id="GO:0046872">
    <property type="term" value="F:metal ion binding"/>
    <property type="evidence" value="ECO:0007669"/>
    <property type="project" value="UniProtKB-KW"/>
</dbReference>
<dbReference type="PROSITE" id="PS51417">
    <property type="entry name" value="ARF"/>
    <property type="match status" value="1"/>
</dbReference>
<feature type="binding site" evidence="6">
    <location>
        <begin position="126"/>
        <end position="129"/>
    </location>
    <ligand>
        <name>GTP</name>
        <dbReference type="ChEBI" id="CHEBI:37565"/>
    </ligand>
</feature>
<feature type="binding site" evidence="7">
    <location>
        <position position="48"/>
    </location>
    <ligand>
        <name>Mg(2+)</name>
        <dbReference type="ChEBI" id="CHEBI:18420"/>
    </ligand>
</feature>
<keyword evidence="4" id="KW-0813">Transport</keyword>
<evidence type="ECO:0000256" key="9">
    <source>
        <dbReference type="SAM" id="MobiDB-lite"/>
    </source>
</evidence>
<feature type="binding site" evidence="6">
    <location>
        <begin position="24"/>
        <end position="31"/>
    </location>
    <ligand>
        <name>GTP</name>
        <dbReference type="ChEBI" id="CHEBI:37565"/>
    </ligand>
</feature>
<accession>A0AAW1R3A4</accession>
<keyword evidence="4" id="KW-0931">ER-Golgi transport</keyword>
<proteinExistence type="inferred from homology"/>
<name>A0AAW1R3A4_9CHLO</name>
<evidence type="ECO:0000313" key="11">
    <source>
        <dbReference type="Proteomes" id="UP001438707"/>
    </source>
</evidence>
<dbReference type="SMART" id="SM00178">
    <property type="entry name" value="SAR"/>
    <property type="match status" value="1"/>
</dbReference>
<dbReference type="PANTHER" id="PTHR11711">
    <property type="entry name" value="ADP RIBOSYLATION FACTOR-RELATED"/>
    <property type="match status" value="1"/>
</dbReference>
<evidence type="ECO:0000256" key="7">
    <source>
        <dbReference type="PIRSR" id="PIRSR606689-2"/>
    </source>
</evidence>
<evidence type="ECO:0000256" key="4">
    <source>
        <dbReference type="ARBA" id="ARBA00022892"/>
    </source>
</evidence>
<keyword evidence="3 6" id="KW-0547">Nucleotide-binding</keyword>
<evidence type="ECO:0000256" key="6">
    <source>
        <dbReference type="PIRSR" id="PIRSR606689-1"/>
    </source>
</evidence>
<protein>
    <submittedName>
        <fullName evidence="10">Uncharacterized protein</fullName>
    </submittedName>
</protein>
<dbReference type="SUPFAM" id="SSF52540">
    <property type="entry name" value="P-loop containing nucleoside triphosphate hydrolases"/>
    <property type="match status" value="1"/>
</dbReference>